<dbReference type="PANTHER" id="PTHR43214">
    <property type="entry name" value="TWO-COMPONENT RESPONSE REGULATOR"/>
    <property type="match status" value="1"/>
</dbReference>
<dbReference type="RefSeq" id="WP_163696520.1">
    <property type="nucleotide sequence ID" value="NZ_QXHD01000003.1"/>
</dbReference>
<dbReference type="SUPFAM" id="SSF52172">
    <property type="entry name" value="CheY-like"/>
    <property type="match status" value="1"/>
</dbReference>
<feature type="modified residue" description="4-aspartylphosphate" evidence="4">
    <location>
        <position position="59"/>
    </location>
</feature>
<dbReference type="InterPro" id="IPR001789">
    <property type="entry name" value="Sig_transdc_resp-reg_receiver"/>
</dbReference>
<keyword evidence="1" id="KW-0805">Transcription regulation</keyword>
<protein>
    <submittedName>
        <fullName evidence="6">DNA-binding response regulator</fullName>
    </submittedName>
</protein>
<dbReference type="InterPro" id="IPR016032">
    <property type="entry name" value="Sig_transdc_resp-reg_C-effctor"/>
</dbReference>
<dbReference type="EMBL" id="QXHD01000003">
    <property type="protein sequence ID" value="NEZ54857.1"/>
    <property type="molecule type" value="Genomic_DNA"/>
</dbReference>
<dbReference type="InterPro" id="IPR000792">
    <property type="entry name" value="Tscrpt_reg_LuxR_C"/>
</dbReference>
<dbReference type="Proteomes" id="UP000481033">
    <property type="component" value="Unassembled WGS sequence"/>
</dbReference>
<keyword evidence="4" id="KW-0597">Phosphoprotein</keyword>
<proteinExistence type="predicted"/>
<evidence type="ECO:0000313" key="7">
    <source>
        <dbReference type="Proteomes" id="UP000481033"/>
    </source>
</evidence>
<dbReference type="Gene3D" id="3.40.50.2300">
    <property type="match status" value="1"/>
</dbReference>
<gene>
    <name evidence="6" type="ORF">DXZ20_03960</name>
</gene>
<evidence type="ECO:0000256" key="3">
    <source>
        <dbReference type="ARBA" id="ARBA00023163"/>
    </source>
</evidence>
<dbReference type="PROSITE" id="PS50110">
    <property type="entry name" value="RESPONSE_REGULATORY"/>
    <property type="match status" value="1"/>
</dbReference>
<comment type="caution">
    <text evidence="6">The sequence shown here is derived from an EMBL/GenBank/DDBJ whole genome shotgun (WGS) entry which is preliminary data.</text>
</comment>
<keyword evidence="3" id="KW-0804">Transcription</keyword>
<keyword evidence="7" id="KW-1185">Reference proteome</keyword>
<feature type="domain" description="Response regulatory" evidence="5">
    <location>
        <begin position="8"/>
        <end position="135"/>
    </location>
</feature>
<reference evidence="6 7" key="1">
    <citation type="journal article" date="2020" name="Microb. Ecol.">
        <title>Ecogenomics of the Marine Benthic Filamentous Cyanobacterium Adonisia.</title>
        <authorList>
            <person name="Walter J.M."/>
            <person name="Coutinho F.H."/>
            <person name="Leomil L."/>
            <person name="Hargreaves P.I."/>
            <person name="Campeao M.E."/>
            <person name="Vieira V.V."/>
            <person name="Silva B.S."/>
            <person name="Fistarol G.O."/>
            <person name="Salomon P.S."/>
            <person name="Sawabe T."/>
            <person name="Mino S."/>
            <person name="Hosokawa M."/>
            <person name="Miyashita H."/>
            <person name="Maruyama F."/>
            <person name="van Verk M.C."/>
            <person name="Dutilh B.E."/>
            <person name="Thompson C.C."/>
            <person name="Thompson F.L."/>
        </authorList>
    </citation>
    <scope>NUCLEOTIDE SEQUENCE [LARGE SCALE GENOMIC DNA]</scope>
    <source>
        <strain evidence="6 7">CCMR0081</strain>
    </source>
</reference>
<organism evidence="6 7">
    <name type="scientific">Adonisia turfae CCMR0081</name>
    <dbReference type="NCBI Taxonomy" id="2292702"/>
    <lineage>
        <taxon>Bacteria</taxon>
        <taxon>Bacillati</taxon>
        <taxon>Cyanobacteriota</taxon>
        <taxon>Adonisia</taxon>
        <taxon>Adonisia turfae</taxon>
    </lineage>
</organism>
<keyword evidence="2 6" id="KW-0238">DNA-binding</keyword>
<dbReference type="Gene3D" id="1.10.10.10">
    <property type="entry name" value="Winged helix-like DNA-binding domain superfamily/Winged helix DNA-binding domain"/>
    <property type="match status" value="1"/>
</dbReference>
<dbReference type="SUPFAM" id="SSF46894">
    <property type="entry name" value="C-terminal effector domain of the bipartite response regulators"/>
    <property type="match status" value="1"/>
</dbReference>
<dbReference type="Pfam" id="PF00196">
    <property type="entry name" value="GerE"/>
    <property type="match status" value="1"/>
</dbReference>
<sequence length="219" mass="24459">MAQASTKTFVVVDDHDSVLEGTCRVLKAQYPDAKITTAGQADGVEALIQDVQPDLVVMDLSIPERKGDKAQTETGLHLLRSLLQNHPTLHFVIQSAHVKSLVRLKSMIDKHQAGFTIADKSLSSSEMLIKIDWALNGLLYTPPEMRLGIEVKPEWLQVLQLAFTNGLTDKAIAKQMNVAERTVRHYWTRVQDALGVYPDEGTNIRIQTYNKARQMGLLD</sequence>
<accession>A0A6M0RF27</accession>
<dbReference type="GO" id="GO:0006355">
    <property type="term" value="P:regulation of DNA-templated transcription"/>
    <property type="evidence" value="ECO:0007669"/>
    <property type="project" value="InterPro"/>
</dbReference>
<dbReference type="GO" id="GO:0000160">
    <property type="term" value="P:phosphorelay signal transduction system"/>
    <property type="evidence" value="ECO:0007669"/>
    <property type="project" value="InterPro"/>
</dbReference>
<dbReference type="PANTHER" id="PTHR43214:SF41">
    <property type="entry name" value="NITRATE_NITRITE RESPONSE REGULATOR PROTEIN NARP"/>
    <property type="match status" value="1"/>
</dbReference>
<dbReference type="GO" id="GO:0003677">
    <property type="term" value="F:DNA binding"/>
    <property type="evidence" value="ECO:0007669"/>
    <property type="project" value="UniProtKB-KW"/>
</dbReference>
<dbReference type="Pfam" id="PF00072">
    <property type="entry name" value="Response_reg"/>
    <property type="match status" value="1"/>
</dbReference>
<evidence type="ECO:0000256" key="4">
    <source>
        <dbReference type="PROSITE-ProRule" id="PRU00169"/>
    </source>
</evidence>
<evidence type="ECO:0000256" key="2">
    <source>
        <dbReference type="ARBA" id="ARBA00023125"/>
    </source>
</evidence>
<dbReference type="InterPro" id="IPR011006">
    <property type="entry name" value="CheY-like_superfamily"/>
</dbReference>
<dbReference type="InterPro" id="IPR039420">
    <property type="entry name" value="WalR-like"/>
</dbReference>
<dbReference type="InterPro" id="IPR036388">
    <property type="entry name" value="WH-like_DNA-bd_sf"/>
</dbReference>
<evidence type="ECO:0000259" key="5">
    <source>
        <dbReference type="PROSITE" id="PS50110"/>
    </source>
</evidence>
<dbReference type="AlphaFoldDB" id="A0A6M0RF27"/>
<name>A0A6M0RF27_9CYAN</name>
<evidence type="ECO:0000313" key="6">
    <source>
        <dbReference type="EMBL" id="NEZ54857.1"/>
    </source>
</evidence>
<evidence type="ECO:0000256" key="1">
    <source>
        <dbReference type="ARBA" id="ARBA00023015"/>
    </source>
</evidence>